<dbReference type="AlphaFoldDB" id="A0A2A9EID6"/>
<feature type="domain" description="WCX" evidence="3">
    <location>
        <begin position="246"/>
        <end position="317"/>
    </location>
</feature>
<dbReference type="Pfam" id="PF19187">
    <property type="entry name" value="HTH_PafC"/>
    <property type="match status" value="1"/>
</dbReference>
<sequence>MAETTAERVTRLLALVAYLGEHRGAPVAEVAAHFGTTEAQVLADVNLLWVTGTPGYFPDDLIDFSADALDHGRLTLTEARGMDRPLRLSSSEAISLLLALRSLKEVVETHPGLETEPGALDSAVEKLAAATGRAAEQAASVQVDVRTDAPGGTVRTVREAIARGRQLHLRYVSAADVVTERDVDPVEVRSDGVTWSLRAWCHRARGARTFRLDRILAVELLDAPADPHPDLVAQDDRPWEGDGRLVTLHLTSAARWVAEHTPVEEVTDLPDGNLRVTLRAGDPAWVSNLLLSLGDAVLAVSPPDLARDVAARARRALEEYGHLA</sequence>
<name>A0A2A9EID6_9MICO</name>
<dbReference type="GO" id="GO:0000502">
    <property type="term" value="C:proteasome complex"/>
    <property type="evidence" value="ECO:0007669"/>
    <property type="project" value="UniProtKB-KW"/>
</dbReference>
<keyword evidence="5" id="KW-1185">Reference proteome</keyword>
<dbReference type="InterPro" id="IPR051534">
    <property type="entry name" value="CBASS_pafABC_assoc_protein"/>
</dbReference>
<accession>A0A2A9EID6</accession>
<reference evidence="4 5" key="1">
    <citation type="submission" date="2017-10" db="EMBL/GenBank/DDBJ databases">
        <title>Sequencing the genomes of 1000 actinobacteria strains.</title>
        <authorList>
            <person name="Klenk H.-P."/>
        </authorList>
    </citation>
    <scope>NUCLEOTIDE SEQUENCE [LARGE SCALE GENOMIC DNA]</scope>
    <source>
        <strain evidence="4 5">DSM 21838</strain>
    </source>
</reference>
<protein>
    <submittedName>
        <fullName evidence="4">Proteasome accessory factor C</fullName>
    </submittedName>
</protein>
<dbReference type="InterPro" id="IPR026881">
    <property type="entry name" value="WYL_dom"/>
</dbReference>
<dbReference type="InterPro" id="IPR043839">
    <property type="entry name" value="PafC_HTH"/>
</dbReference>
<gene>
    <name evidence="4" type="ORF">ATJ97_0487</name>
</gene>
<organism evidence="4 5">
    <name type="scientific">Georgenia soli</name>
    <dbReference type="NCBI Taxonomy" id="638953"/>
    <lineage>
        <taxon>Bacteria</taxon>
        <taxon>Bacillati</taxon>
        <taxon>Actinomycetota</taxon>
        <taxon>Actinomycetes</taxon>
        <taxon>Micrococcales</taxon>
        <taxon>Bogoriellaceae</taxon>
        <taxon>Georgenia</taxon>
    </lineage>
</organism>
<dbReference type="PANTHER" id="PTHR34580:SF1">
    <property type="entry name" value="PROTEIN PAFC"/>
    <property type="match status" value="1"/>
</dbReference>
<proteinExistence type="predicted"/>
<dbReference type="OrthoDB" id="3268930at2"/>
<feature type="domain" description="PafC HTH" evidence="2">
    <location>
        <begin position="7"/>
        <end position="128"/>
    </location>
</feature>
<dbReference type="PROSITE" id="PS52050">
    <property type="entry name" value="WYL"/>
    <property type="match status" value="1"/>
</dbReference>
<dbReference type="InterPro" id="IPR057727">
    <property type="entry name" value="WCX_dom"/>
</dbReference>
<keyword evidence="4" id="KW-0647">Proteasome</keyword>
<dbReference type="PIRSF" id="PIRSF016838">
    <property type="entry name" value="PafC"/>
    <property type="match status" value="1"/>
</dbReference>
<evidence type="ECO:0000313" key="5">
    <source>
        <dbReference type="Proteomes" id="UP000222106"/>
    </source>
</evidence>
<comment type="caution">
    <text evidence="4">The sequence shown here is derived from an EMBL/GenBank/DDBJ whole genome shotgun (WGS) entry which is preliminary data.</text>
</comment>
<dbReference type="PANTHER" id="PTHR34580">
    <property type="match status" value="1"/>
</dbReference>
<feature type="domain" description="WYL" evidence="1">
    <location>
        <begin position="153"/>
        <end position="219"/>
    </location>
</feature>
<dbReference type="Proteomes" id="UP000222106">
    <property type="component" value="Unassembled WGS sequence"/>
</dbReference>
<dbReference type="RefSeq" id="WP_098482365.1">
    <property type="nucleotide sequence ID" value="NZ_PDJI01000004.1"/>
</dbReference>
<dbReference type="Pfam" id="PF25583">
    <property type="entry name" value="WCX"/>
    <property type="match status" value="1"/>
</dbReference>
<evidence type="ECO:0000259" key="3">
    <source>
        <dbReference type="Pfam" id="PF25583"/>
    </source>
</evidence>
<dbReference type="EMBL" id="PDJI01000004">
    <property type="protein sequence ID" value="PFG38019.1"/>
    <property type="molecule type" value="Genomic_DNA"/>
</dbReference>
<evidence type="ECO:0000259" key="1">
    <source>
        <dbReference type="Pfam" id="PF13280"/>
    </source>
</evidence>
<evidence type="ECO:0000313" key="4">
    <source>
        <dbReference type="EMBL" id="PFG38019.1"/>
    </source>
</evidence>
<dbReference type="Pfam" id="PF13280">
    <property type="entry name" value="WYL"/>
    <property type="match status" value="1"/>
</dbReference>
<evidence type="ECO:0000259" key="2">
    <source>
        <dbReference type="Pfam" id="PF19187"/>
    </source>
</evidence>
<dbReference type="InterPro" id="IPR028349">
    <property type="entry name" value="PafC-like"/>
</dbReference>